<keyword evidence="1" id="KW-0812">Transmembrane</keyword>
<proteinExistence type="predicted"/>
<reference evidence="2" key="1">
    <citation type="submission" date="2021-02" db="EMBL/GenBank/DDBJ databases">
        <authorList>
            <person name="Nowell W R."/>
        </authorList>
    </citation>
    <scope>NUCLEOTIDE SEQUENCE</scope>
</reference>
<evidence type="ECO:0000313" key="3">
    <source>
        <dbReference type="Proteomes" id="UP000663823"/>
    </source>
</evidence>
<comment type="caution">
    <text evidence="2">The sequence shown here is derived from an EMBL/GenBank/DDBJ whole genome shotgun (WGS) entry which is preliminary data.</text>
</comment>
<organism evidence="2 3">
    <name type="scientific">Rotaria sordida</name>
    <dbReference type="NCBI Taxonomy" id="392033"/>
    <lineage>
        <taxon>Eukaryota</taxon>
        <taxon>Metazoa</taxon>
        <taxon>Spiralia</taxon>
        <taxon>Gnathifera</taxon>
        <taxon>Rotifera</taxon>
        <taxon>Eurotatoria</taxon>
        <taxon>Bdelloidea</taxon>
        <taxon>Philodinida</taxon>
        <taxon>Philodinidae</taxon>
        <taxon>Rotaria</taxon>
    </lineage>
</organism>
<gene>
    <name evidence="2" type="ORF">OTI717_LOCUS24446</name>
</gene>
<name>A0A819IIU0_9BILA</name>
<sequence>MSFPENLSRQIKFPIIEMQPEQTTDRVTTPTAPTVSVSKQLLLATDPKIRQIRKILVVIYGIGLVVCMFGLIDAIFSRTIEYCLIPNGYYQEIGEYIIAILSCAIGLFVTFRYSVTGLLVVAWISIIELVGIGIAILFLICTDFTDRHVQNSITKYSVANQKNHGRAIIKHMGSFMCTIVIIVKLPFKLAKLIGAKKTTAIQQIQRTV</sequence>
<feature type="transmembrane region" description="Helical" evidence="1">
    <location>
        <begin position="55"/>
        <end position="76"/>
    </location>
</feature>
<feature type="transmembrane region" description="Helical" evidence="1">
    <location>
        <begin position="120"/>
        <end position="140"/>
    </location>
</feature>
<keyword evidence="1" id="KW-1133">Transmembrane helix</keyword>
<feature type="transmembrane region" description="Helical" evidence="1">
    <location>
        <begin position="96"/>
        <end position="113"/>
    </location>
</feature>
<evidence type="ECO:0000256" key="1">
    <source>
        <dbReference type="SAM" id="Phobius"/>
    </source>
</evidence>
<feature type="transmembrane region" description="Helical" evidence="1">
    <location>
        <begin position="168"/>
        <end position="187"/>
    </location>
</feature>
<evidence type="ECO:0000313" key="2">
    <source>
        <dbReference type="EMBL" id="CAF3913890.1"/>
    </source>
</evidence>
<protein>
    <submittedName>
        <fullName evidence="2">Uncharacterized protein</fullName>
    </submittedName>
</protein>
<dbReference type="AlphaFoldDB" id="A0A819IIU0"/>
<dbReference type="Proteomes" id="UP000663823">
    <property type="component" value="Unassembled WGS sequence"/>
</dbReference>
<dbReference type="EMBL" id="CAJOAX010004620">
    <property type="protein sequence ID" value="CAF3913890.1"/>
    <property type="molecule type" value="Genomic_DNA"/>
</dbReference>
<keyword evidence="1" id="KW-0472">Membrane</keyword>
<accession>A0A819IIU0</accession>